<feature type="compositionally biased region" description="Acidic residues" evidence="12">
    <location>
        <begin position="146"/>
        <end position="157"/>
    </location>
</feature>
<dbReference type="Proteomes" id="UP001347796">
    <property type="component" value="Unassembled WGS sequence"/>
</dbReference>
<evidence type="ECO:0000256" key="8">
    <source>
        <dbReference type="ARBA" id="ARBA00023128"/>
    </source>
</evidence>
<evidence type="ECO:0000256" key="7">
    <source>
        <dbReference type="ARBA" id="ARBA00022946"/>
    </source>
</evidence>
<keyword evidence="15" id="KW-1185">Reference proteome</keyword>
<evidence type="ECO:0000256" key="10">
    <source>
        <dbReference type="ARBA" id="ARBA00049302"/>
    </source>
</evidence>
<comment type="catalytic activity">
    <reaction evidence="10">
        <text>a cytidine in rRNA + S-adenosyl-L-methionine = a 5-methylcytidine in rRNA + S-adenosyl-L-homocysteine + H(+)</text>
        <dbReference type="Rhea" id="RHEA:61484"/>
        <dbReference type="Rhea" id="RHEA-COMP:15836"/>
        <dbReference type="Rhea" id="RHEA-COMP:15837"/>
        <dbReference type="ChEBI" id="CHEBI:15378"/>
        <dbReference type="ChEBI" id="CHEBI:57856"/>
        <dbReference type="ChEBI" id="CHEBI:59789"/>
        <dbReference type="ChEBI" id="CHEBI:74483"/>
        <dbReference type="ChEBI" id="CHEBI:82748"/>
    </reaction>
</comment>
<dbReference type="InterPro" id="IPR001678">
    <property type="entry name" value="MeTrfase_RsmB-F_NOP2_dom"/>
</dbReference>
<comment type="caution">
    <text evidence="14">The sequence shown here is derived from an EMBL/GenBank/DDBJ whole genome shotgun (WGS) entry which is preliminary data.</text>
</comment>
<evidence type="ECO:0000313" key="14">
    <source>
        <dbReference type="EMBL" id="KAK6169245.1"/>
    </source>
</evidence>
<name>A0AAN8IYG5_PATCE</name>
<evidence type="ECO:0000256" key="2">
    <source>
        <dbReference type="ARBA" id="ARBA00022552"/>
    </source>
</evidence>
<evidence type="ECO:0000256" key="11">
    <source>
        <dbReference type="PROSITE-ProRule" id="PRU01023"/>
    </source>
</evidence>
<evidence type="ECO:0000256" key="1">
    <source>
        <dbReference type="ARBA" id="ARBA00004173"/>
    </source>
</evidence>
<comment type="similarity">
    <text evidence="11">Belongs to the class I-like SAM-binding methyltransferase superfamily. RsmB/NOP family.</text>
</comment>
<feature type="domain" description="SAM-dependent MTase RsmB/NOP-type" evidence="13">
    <location>
        <begin position="159"/>
        <end position="463"/>
    </location>
</feature>
<keyword evidence="6 11" id="KW-0694">RNA-binding</keyword>
<dbReference type="GO" id="GO:0003723">
    <property type="term" value="F:RNA binding"/>
    <property type="evidence" value="ECO:0007669"/>
    <property type="project" value="UniProtKB-UniRule"/>
</dbReference>
<dbReference type="AlphaFoldDB" id="A0AAN8IYG5"/>
<dbReference type="InterPro" id="IPR049560">
    <property type="entry name" value="MeTrfase_RsmB-F_NOP2_cat"/>
</dbReference>
<dbReference type="PANTHER" id="PTHR22808:SF3">
    <property type="entry name" value="5-METHYLCYTOSINE RRNA METHYLTRANSFERASE NSUN4"/>
    <property type="match status" value="1"/>
</dbReference>
<dbReference type="InterPro" id="IPR023267">
    <property type="entry name" value="RCMT"/>
</dbReference>
<dbReference type="GO" id="GO:0005762">
    <property type="term" value="C:mitochondrial large ribosomal subunit"/>
    <property type="evidence" value="ECO:0007669"/>
    <property type="project" value="TreeGrafter"/>
</dbReference>
<evidence type="ECO:0000259" key="13">
    <source>
        <dbReference type="PROSITE" id="PS51686"/>
    </source>
</evidence>
<feature type="binding site" evidence="11">
    <location>
        <position position="289"/>
    </location>
    <ligand>
        <name>S-adenosyl-L-methionine</name>
        <dbReference type="ChEBI" id="CHEBI:59789"/>
    </ligand>
</feature>
<keyword evidence="4 11" id="KW-0808">Transferase</keyword>
<proteinExistence type="inferred from homology"/>
<reference evidence="14 15" key="1">
    <citation type="submission" date="2024-01" db="EMBL/GenBank/DDBJ databases">
        <title>The genome of the rayed Mediterranean limpet Patella caerulea (Linnaeus, 1758).</title>
        <authorList>
            <person name="Anh-Thu Weber A."/>
            <person name="Halstead-Nussloch G."/>
        </authorList>
    </citation>
    <scope>NUCLEOTIDE SEQUENCE [LARGE SCALE GENOMIC DNA]</scope>
    <source>
        <strain evidence="14">AATW-2023a</strain>
        <tissue evidence="14">Whole specimen</tissue>
    </source>
</reference>
<dbReference type="EMBL" id="JAZGQO010000015">
    <property type="protein sequence ID" value="KAK6169245.1"/>
    <property type="molecule type" value="Genomic_DNA"/>
</dbReference>
<feature type="compositionally biased region" description="Basic and acidic residues" evidence="12">
    <location>
        <begin position="136"/>
        <end position="145"/>
    </location>
</feature>
<sequence>MLTNVFPKCLTYRHSKRIDCCVLIKRYKQKKKRSLNLSKQSTSERALVYFDTYYKPVYKNLWPSIRVSLLSGQKYGALVNNFSDCDSCNILSKLGAQDMIEKARNVYAEEVKHQLEKPVKFEEFITSIDQKENFEQSDDLYLKEPDDSESSGDEEFVNPDLAKDSDLHEFVPVERIYTEKESLLIEESYKGVFIDNDINVDVVKDEKITLPDHLKVFSFKPGNVSDFPPPKPDSAGLLGYYMLDAASILPVIALDIKPNDKVLDLCAAPGGKSLAILQTLLPGSLTSNDIASGRLRRLTEILRWYCPDKENSLTITKHHGEEYNTPDYDKVLVDVPCNTDRHVLIEDTDNNLFSVSRDNERLLLADKQKQLLVAGIKSCKPGGSIVYSTCTLSPPQNDGVIQAAIEEIWNETQIDIVIQDISCLAHKFKDTFRFYKGCRYGQLVLPSLMANFGPMYISKIRRLK</sequence>
<evidence type="ECO:0000256" key="4">
    <source>
        <dbReference type="ARBA" id="ARBA00022679"/>
    </source>
</evidence>
<accession>A0AAN8IYG5</accession>
<dbReference type="SUPFAM" id="SSF53335">
    <property type="entry name" value="S-adenosyl-L-methionine-dependent methyltransferases"/>
    <property type="match status" value="1"/>
</dbReference>
<organism evidence="14 15">
    <name type="scientific">Patella caerulea</name>
    <name type="common">Rayed Mediterranean limpet</name>
    <dbReference type="NCBI Taxonomy" id="87958"/>
    <lineage>
        <taxon>Eukaryota</taxon>
        <taxon>Metazoa</taxon>
        <taxon>Spiralia</taxon>
        <taxon>Lophotrochozoa</taxon>
        <taxon>Mollusca</taxon>
        <taxon>Gastropoda</taxon>
        <taxon>Patellogastropoda</taxon>
        <taxon>Patelloidea</taxon>
        <taxon>Patellidae</taxon>
        <taxon>Patella</taxon>
    </lineage>
</organism>
<dbReference type="Gene3D" id="3.40.50.150">
    <property type="entry name" value="Vaccinia Virus protein VP39"/>
    <property type="match status" value="1"/>
</dbReference>
<feature type="binding site" evidence="11">
    <location>
        <position position="334"/>
    </location>
    <ligand>
        <name>S-adenosyl-L-methionine</name>
        <dbReference type="ChEBI" id="CHEBI:59789"/>
    </ligand>
</feature>
<keyword evidence="7" id="KW-0809">Transit peptide</keyword>
<dbReference type="GO" id="GO:0031167">
    <property type="term" value="P:rRNA methylation"/>
    <property type="evidence" value="ECO:0007669"/>
    <property type="project" value="TreeGrafter"/>
</dbReference>
<dbReference type="GO" id="GO:0008173">
    <property type="term" value="F:RNA methyltransferase activity"/>
    <property type="evidence" value="ECO:0007669"/>
    <property type="project" value="InterPro"/>
</dbReference>
<dbReference type="Pfam" id="PF01189">
    <property type="entry name" value="Methyltr_RsmB-F"/>
    <property type="match status" value="1"/>
</dbReference>
<protein>
    <recommendedName>
        <fullName evidence="9">NOL1/NOP2/Sun domain family member 4</fullName>
    </recommendedName>
</protein>
<evidence type="ECO:0000256" key="3">
    <source>
        <dbReference type="ARBA" id="ARBA00022603"/>
    </source>
</evidence>
<evidence type="ECO:0000256" key="12">
    <source>
        <dbReference type="SAM" id="MobiDB-lite"/>
    </source>
</evidence>
<keyword evidence="2" id="KW-0698">rRNA processing</keyword>
<keyword evidence="5 11" id="KW-0949">S-adenosyl-L-methionine</keyword>
<dbReference type="InterPro" id="IPR029063">
    <property type="entry name" value="SAM-dependent_MTases_sf"/>
</dbReference>
<evidence type="ECO:0000256" key="9">
    <source>
        <dbReference type="ARBA" id="ARBA00042050"/>
    </source>
</evidence>
<evidence type="ECO:0000313" key="15">
    <source>
        <dbReference type="Proteomes" id="UP001347796"/>
    </source>
</evidence>
<dbReference type="FunFam" id="3.40.50.150:FF:000055">
    <property type="entry name" value="5-methylcytosine rRNA methyltransferase NSUN4"/>
    <property type="match status" value="1"/>
</dbReference>
<feature type="binding site" evidence="11">
    <location>
        <begin position="266"/>
        <end position="272"/>
    </location>
    <ligand>
        <name>S-adenosyl-L-methionine</name>
        <dbReference type="ChEBI" id="CHEBI:59789"/>
    </ligand>
</feature>
<evidence type="ECO:0000256" key="6">
    <source>
        <dbReference type="ARBA" id="ARBA00022884"/>
    </source>
</evidence>
<feature type="active site" description="Nucleophile" evidence="11">
    <location>
        <position position="390"/>
    </location>
</feature>
<dbReference type="PANTHER" id="PTHR22808">
    <property type="entry name" value="NCL1 YEAST -RELATED NOL1/NOP2/FMU SUN DOMAIN-CONTAINING"/>
    <property type="match status" value="1"/>
</dbReference>
<comment type="caution">
    <text evidence="11">Lacks conserved residue(s) required for the propagation of feature annotation.</text>
</comment>
<evidence type="ECO:0000256" key="5">
    <source>
        <dbReference type="ARBA" id="ARBA00022691"/>
    </source>
</evidence>
<dbReference type="PRINTS" id="PR02008">
    <property type="entry name" value="RCMTFAMILY"/>
</dbReference>
<comment type="subcellular location">
    <subcellularLocation>
        <location evidence="1">Mitochondrion</location>
    </subcellularLocation>
</comment>
<keyword evidence="8" id="KW-0496">Mitochondrion</keyword>
<feature type="region of interest" description="Disordered" evidence="12">
    <location>
        <begin position="136"/>
        <end position="159"/>
    </location>
</feature>
<gene>
    <name evidence="14" type="ORF">SNE40_020330</name>
</gene>
<dbReference type="Gene3D" id="6.20.240.40">
    <property type="match status" value="1"/>
</dbReference>
<dbReference type="PROSITE" id="PS51686">
    <property type="entry name" value="SAM_MT_RSMB_NOP"/>
    <property type="match status" value="1"/>
</dbReference>
<keyword evidence="3 11" id="KW-0489">Methyltransferase</keyword>